<evidence type="ECO:0000256" key="7">
    <source>
        <dbReference type="ARBA" id="ARBA00023170"/>
    </source>
</evidence>
<evidence type="ECO:0000259" key="10">
    <source>
        <dbReference type="PROSITE" id="PS50262"/>
    </source>
</evidence>
<dbReference type="InterPro" id="IPR000276">
    <property type="entry name" value="GPCR_Rhodpsn"/>
</dbReference>
<dbReference type="SUPFAM" id="SSF81321">
    <property type="entry name" value="Family A G protein-coupled receptor-like"/>
    <property type="match status" value="1"/>
</dbReference>
<keyword evidence="3 9" id="KW-0812">Transmembrane</keyword>
<organism evidence="13">
    <name type="scientific">Gongylonema pulchrum</name>
    <dbReference type="NCBI Taxonomy" id="637853"/>
    <lineage>
        <taxon>Eukaryota</taxon>
        <taxon>Metazoa</taxon>
        <taxon>Ecdysozoa</taxon>
        <taxon>Nematoda</taxon>
        <taxon>Chromadorea</taxon>
        <taxon>Rhabditida</taxon>
        <taxon>Spirurina</taxon>
        <taxon>Spiruromorpha</taxon>
        <taxon>Spiruroidea</taxon>
        <taxon>Gongylonematidae</taxon>
        <taxon>Gongylonema</taxon>
    </lineage>
</organism>
<keyword evidence="12" id="KW-1185">Reference proteome</keyword>
<reference evidence="13" key="1">
    <citation type="submission" date="2016-06" db="UniProtKB">
        <authorList>
            <consortium name="WormBaseParasite"/>
        </authorList>
    </citation>
    <scope>IDENTIFICATION</scope>
</reference>
<proteinExistence type="predicted"/>
<dbReference type="GO" id="GO:0004930">
    <property type="term" value="F:G protein-coupled receptor activity"/>
    <property type="evidence" value="ECO:0007669"/>
    <property type="project" value="UniProtKB-KW"/>
</dbReference>
<dbReference type="OrthoDB" id="5977853at2759"/>
<evidence type="ECO:0000256" key="4">
    <source>
        <dbReference type="ARBA" id="ARBA00022989"/>
    </source>
</evidence>
<keyword evidence="8" id="KW-0807">Transducer</keyword>
<sequence>MRFVLPLRIHYGGLEKERQRRRAFHKQQKAAKTLAIVVGAFILCWTPFFAIHSLCGLTETELVPDYLMDIFTWLGYFNR</sequence>
<evidence type="ECO:0000256" key="6">
    <source>
        <dbReference type="ARBA" id="ARBA00023136"/>
    </source>
</evidence>
<evidence type="ECO:0000256" key="5">
    <source>
        <dbReference type="ARBA" id="ARBA00023040"/>
    </source>
</evidence>
<evidence type="ECO:0000256" key="3">
    <source>
        <dbReference type="ARBA" id="ARBA00022692"/>
    </source>
</evidence>
<feature type="transmembrane region" description="Helical" evidence="9">
    <location>
        <begin position="30"/>
        <end position="51"/>
    </location>
</feature>
<evidence type="ECO:0000256" key="1">
    <source>
        <dbReference type="ARBA" id="ARBA00004651"/>
    </source>
</evidence>
<feature type="domain" description="G-protein coupled receptors family 1 profile" evidence="10">
    <location>
        <begin position="1"/>
        <end position="79"/>
    </location>
</feature>
<evidence type="ECO:0000313" key="13">
    <source>
        <dbReference type="WBParaSite" id="GPUH_0000914501-mRNA-1"/>
    </source>
</evidence>
<dbReference type="Gene3D" id="1.20.1070.10">
    <property type="entry name" value="Rhodopsin 7-helix transmembrane proteins"/>
    <property type="match status" value="1"/>
</dbReference>
<dbReference type="GO" id="GO:0005886">
    <property type="term" value="C:plasma membrane"/>
    <property type="evidence" value="ECO:0007669"/>
    <property type="project" value="UniProtKB-SubCell"/>
</dbReference>
<evidence type="ECO:0000256" key="8">
    <source>
        <dbReference type="ARBA" id="ARBA00023224"/>
    </source>
</evidence>
<dbReference type="AlphaFoldDB" id="A0A183DK94"/>
<accession>A0A183DK94</accession>
<gene>
    <name evidence="11" type="ORF">GPUH_LOCUS9142</name>
</gene>
<keyword evidence="4 9" id="KW-1133">Transmembrane helix</keyword>
<evidence type="ECO:0000256" key="9">
    <source>
        <dbReference type="SAM" id="Phobius"/>
    </source>
</evidence>
<evidence type="ECO:0000256" key="2">
    <source>
        <dbReference type="ARBA" id="ARBA00022475"/>
    </source>
</evidence>
<keyword evidence="6 9" id="KW-0472">Membrane</keyword>
<name>A0A183DK94_9BILA</name>
<keyword evidence="5" id="KW-0297">G-protein coupled receptor</keyword>
<keyword evidence="2" id="KW-1003">Cell membrane</keyword>
<dbReference type="Proteomes" id="UP000271098">
    <property type="component" value="Unassembled WGS sequence"/>
</dbReference>
<dbReference type="PRINTS" id="PR00237">
    <property type="entry name" value="GPCRRHODOPSN"/>
</dbReference>
<dbReference type="Pfam" id="PF00001">
    <property type="entry name" value="7tm_1"/>
    <property type="match status" value="1"/>
</dbReference>
<evidence type="ECO:0000313" key="11">
    <source>
        <dbReference type="EMBL" id="VDK68568.1"/>
    </source>
</evidence>
<protein>
    <submittedName>
        <fullName evidence="13">G_PROTEIN_RECEP_F1_2 domain-containing protein</fullName>
    </submittedName>
</protein>
<dbReference type="EMBL" id="UYRT01028881">
    <property type="protein sequence ID" value="VDK68568.1"/>
    <property type="molecule type" value="Genomic_DNA"/>
</dbReference>
<comment type="subcellular location">
    <subcellularLocation>
        <location evidence="1">Cell membrane</location>
        <topology evidence="1">Multi-pass membrane protein</topology>
    </subcellularLocation>
</comment>
<dbReference type="InterPro" id="IPR017452">
    <property type="entry name" value="GPCR_Rhodpsn_7TM"/>
</dbReference>
<dbReference type="WBParaSite" id="GPUH_0000914501-mRNA-1">
    <property type="protein sequence ID" value="GPUH_0000914501-mRNA-1"/>
    <property type="gene ID" value="GPUH_0000914501"/>
</dbReference>
<dbReference type="PROSITE" id="PS50262">
    <property type="entry name" value="G_PROTEIN_RECEP_F1_2"/>
    <property type="match status" value="1"/>
</dbReference>
<dbReference type="PANTHER" id="PTHR24248">
    <property type="entry name" value="ADRENERGIC RECEPTOR-RELATED G-PROTEIN COUPLED RECEPTOR"/>
    <property type="match status" value="1"/>
</dbReference>
<keyword evidence="7" id="KW-0675">Receptor</keyword>
<reference evidence="11 12" key="2">
    <citation type="submission" date="2018-11" db="EMBL/GenBank/DDBJ databases">
        <authorList>
            <consortium name="Pathogen Informatics"/>
        </authorList>
    </citation>
    <scope>NUCLEOTIDE SEQUENCE [LARGE SCALE GENOMIC DNA]</scope>
</reference>
<evidence type="ECO:0000313" key="12">
    <source>
        <dbReference type="Proteomes" id="UP000271098"/>
    </source>
</evidence>